<evidence type="ECO:0000313" key="1">
    <source>
        <dbReference type="EMBL" id="CAG8791292.1"/>
    </source>
</evidence>
<gene>
    <name evidence="1" type="ORF">DERYTH_LOCUS21489</name>
</gene>
<protein>
    <submittedName>
        <fullName evidence="1">18657_t:CDS:1</fullName>
    </submittedName>
</protein>
<feature type="non-terminal residue" evidence="1">
    <location>
        <position position="250"/>
    </location>
</feature>
<dbReference type="OrthoDB" id="93148at2759"/>
<proteinExistence type="predicted"/>
<evidence type="ECO:0000313" key="2">
    <source>
        <dbReference type="Proteomes" id="UP000789405"/>
    </source>
</evidence>
<organism evidence="1 2">
    <name type="scientific">Dentiscutata erythropus</name>
    <dbReference type="NCBI Taxonomy" id="1348616"/>
    <lineage>
        <taxon>Eukaryota</taxon>
        <taxon>Fungi</taxon>
        <taxon>Fungi incertae sedis</taxon>
        <taxon>Mucoromycota</taxon>
        <taxon>Glomeromycotina</taxon>
        <taxon>Glomeromycetes</taxon>
        <taxon>Diversisporales</taxon>
        <taxon>Gigasporaceae</taxon>
        <taxon>Dentiscutata</taxon>
    </lineage>
</organism>
<feature type="non-terminal residue" evidence="1">
    <location>
        <position position="1"/>
    </location>
</feature>
<dbReference type="EMBL" id="CAJVPY010027511">
    <property type="protein sequence ID" value="CAG8791292.1"/>
    <property type="molecule type" value="Genomic_DNA"/>
</dbReference>
<dbReference type="AlphaFoldDB" id="A0A9N9JS67"/>
<dbReference type="Proteomes" id="UP000789405">
    <property type="component" value="Unassembled WGS sequence"/>
</dbReference>
<name>A0A9N9JS67_9GLOM</name>
<reference evidence="1" key="1">
    <citation type="submission" date="2021-06" db="EMBL/GenBank/DDBJ databases">
        <authorList>
            <person name="Kallberg Y."/>
            <person name="Tangrot J."/>
            <person name="Rosling A."/>
        </authorList>
    </citation>
    <scope>NUCLEOTIDE SEQUENCE</scope>
    <source>
        <strain evidence="1">MA453B</strain>
    </source>
</reference>
<accession>A0A9N9JS67</accession>
<keyword evidence="2" id="KW-1185">Reference proteome</keyword>
<comment type="caution">
    <text evidence="1">The sequence shown here is derived from an EMBL/GenBank/DDBJ whole genome shotgun (WGS) entry which is preliminary data.</text>
</comment>
<sequence length="250" mass="28709">MEYALLKCQNGKPCSKEVRTSDSTTGLWRHLRSHHGYSKDGEPPTLEVLTSKPHNIVEQAIRDYAITELIIAQNLPLSFVEGKMFKRFTKIIDSRWTVPSKEKIKNLIDDGFKRILWARMLELKPYIEILLSLLTVQPEADAVADGKRLKEIMITESSSYPTMSIIYPTIISLRNVLLKLFKNEVISDFILDNTSSKNSPTLFNDEAIFSDKDLSDMDEELEELKLPSNTNNLTNLIKKTMASLFEKYYK</sequence>